<organism evidence="1 2">
    <name type="scientific">Leucosporidium creatinivorum</name>
    <dbReference type="NCBI Taxonomy" id="106004"/>
    <lineage>
        <taxon>Eukaryota</taxon>
        <taxon>Fungi</taxon>
        <taxon>Dikarya</taxon>
        <taxon>Basidiomycota</taxon>
        <taxon>Pucciniomycotina</taxon>
        <taxon>Microbotryomycetes</taxon>
        <taxon>Leucosporidiales</taxon>
        <taxon>Leucosporidium</taxon>
    </lineage>
</organism>
<evidence type="ECO:0000313" key="2">
    <source>
        <dbReference type="Proteomes" id="UP000193467"/>
    </source>
</evidence>
<dbReference type="InParanoid" id="A0A1Y2CIU1"/>
<proteinExistence type="predicted"/>
<gene>
    <name evidence="1" type="ORF">BCR35DRAFT_311048</name>
</gene>
<comment type="caution">
    <text evidence="1">The sequence shown here is derived from an EMBL/GenBank/DDBJ whole genome shotgun (WGS) entry which is preliminary data.</text>
</comment>
<reference evidence="1 2" key="1">
    <citation type="submission" date="2016-07" db="EMBL/GenBank/DDBJ databases">
        <title>Pervasive Adenine N6-methylation of Active Genes in Fungi.</title>
        <authorList>
            <consortium name="DOE Joint Genome Institute"/>
            <person name="Mondo S.J."/>
            <person name="Dannebaum R.O."/>
            <person name="Kuo R.C."/>
            <person name="Labutti K."/>
            <person name="Haridas S."/>
            <person name="Kuo A."/>
            <person name="Salamov A."/>
            <person name="Ahrendt S.R."/>
            <person name="Lipzen A."/>
            <person name="Sullivan W."/>
            <person name="Andreopoulos W.B."/>
            <person name="Clum A."/>
            <person name="Lindquist E."/>
            <person name="Daum C."/>
            <person name="Ramamoorthy G.K."/>
            <person name="Gryganskyi A."/>
            <person name="Culley D."/>
            <person name="Magnuson J.K."/>
            <person name="James T.Y."/>
            <person name="O'Malley M.A."/>
            <person name="Stajich J.E."/>
            <person name="Spatafora J.W."/>
            <person name="Visel A."/>
            <person name="Grigoriev I.V."/>
        </authorList>
    </citation>
    <scope>NUCLEOTIDE SEQUENCE [LARGE SCALE GENOMIC DNA]</scope>
    <source>
        <strain evidence="1 2">62-1032</strain>
    </source>
</reference>
<protein>
    <submittedName>
        <fullName evidence="1">Uncharacterized protein</fullName>
    </submittedName>
</protein>
<dbReference type="Proteomes" id="UP000193467">
    <property type="component" value="Unassembled WGS sequence"/>
</dbReference>
<evidence type="ECO:0000313" key="1">
    <source>
        <dbReference type="EMBL" id="ORY46235.1"/>
    </source>
</evidence>
<dbReference type="EMBL" id="MCGR01000121">
    <property type="protein sequence ID" value="ORY46235.1"/>
    <property type="molecule type" value="Genomic_DNA"/>
</dbReference>
<dbReference type="AlphaFoldDB" id="A0A1Y2CIU1"/>
<keyword evidence="2" id="KW-1185">Reference proteome</keyword>
<name>A0A1Y2CIU1_9BASI</name>
<accession>A0A1Y2CIU1</accession>
<sequence>MRRKFLGCGGYGLPDAIRPLCRLLGRIARAGVAHFPDTILGASPSGGVQEKALLCVVSCSALHLFSLRLSERRSDPPSRLGFKFEAASFACMQSSPCRMFSSSMMTYRS</sequence>